<gene>
    <name evidence="4" type="primary">LOC110982567</name>
</gene>
<dbReference type="InterPro" id="IPR035897">
    <property type="entry name" value="Toll_tir_struct_dom_sf"/>
</dbReference>
<evidence type="ECO:0000313" key="3">
    <source>
        <dbReference type="Proteomes" id="UP000694845"/>
    </source>
</evidence>
<proteinExistence type="predicted"/>
<keyword evidence="1" id="KW-0802">TPR repeat</keyword>
<dbReference type="Gene3D" id="1.25.40.10">
    <property type="entry name" value="Tetratricopeptide repeat domain"/>
    <property type="match status" value="2"/>
</dbReference>
<protein>
    <submittedName>
        <fullName evidence="4">Uncharacterized protein LOC110982567 isoform X1</fullName>
    </submittedName>
</protein>
<dbReference type="AlphaFoldDB" id="A0A8B7YTX6"/>
<evidence type="ECO:0000256" key="1">
    <source>
        <dbReference type="PROSITE-ProRule" id="PRU00339"/>
    </source>
</evidence>
<keyword evidence="3" id="KW-1185">Reference proteome</keyword>
<dbReference type="GO" id="GO:0007165">
    <property type="term" value="P:signal transduction"/>
    <property type="evidence" value="ECO:0007669"/>
    <property type="project" value="InterPro"/>
</dbReference>
<accession>A0A8B7YTX6</accession>
<reference evidence="4" key="1">
    <citation type="submission" date="2025-08" db="UniProtKB">
        <authorList>
            <consortium name="RefSeq"/>
        </authorList>
    </citation>
    <scope>IDENTIFICATION</scope>
</reference>
<dbReference type="OrthoDB" id="9424455at2759"/>
<dbReference type="PROSITE" id="PS50005">
    <property type="entry name" value="TPR"/>
    <property type="match status" value="1"/>
</dbReference>
<dbReference type="InterPro" id="IPR042342">
    <property type="entry name" value="TTC22"/>
</dbReference>
<dbReference type="RefSeq" id="XP_022096753.1">
    <property type="nucleotide sequence ID" value="XM_022241061.1"/>
</dbReference>
<dbReference type="SUPFAM" id="SSF52200">
    <property type="entry name" value="Toll/Interleukin receptor TIR domain"/>
    <property type="match status" value="1"/>
</dbReference>
<feature type="domain" description="TIR" evidence="2">
    <location>
        <begin position="568"/>
        <end position="707"/>
    </location>
</feature>
<sequence>MFFLTTSIYVRTYVPSLVIVMTGVELSLGKPRDIAECASHGTNTCCIGNQHVGLFWIFALSDVSTDVLLYILPAQNVMADKSRIIESLGCHLSWPELQPYVADKETLRREEGILAKEAWDFNDRPTYYTAVRNMQGFIAYHLDKYEDALGFFLDVLDKDENNINALGNLAFIHKQLFEMEDYRKYHDRLTQILTKTCTGERAMAYADKAHAIRYLEHKLNFQYMRFIKKAVVIGRNCDSSKRAEWLFDYALALYKRDYQMLYLRELASQTSFVPEHSDWYSDDRILQGFKEACRVFLEVARTTTSRDYEALSWLFLGILVNHDSEHRSIAEAFPDNLDLHDLTAVRCFEKCLKMHPEHIMITRRVGYEYVKIGRFEQGRLLLEKSLRKSQSHVVYRYRAYMFLAMYEKADTDVKQTEEARGWLQEATASFNFALKLRTYSADYAGLGYAFFLLGSINKAIQKYSQAIRGEHDHFFDPVQTHQRWAECLELTDQSEGSRLQLEKAEQVRREILNTALVDGHSDYFNDDFDHYSTEVKPDYVRILLAHHFVTISGSPHPSEQMHRGIQKYHYDFFVWYAERDSQWAEAFVDKLESAEYGLRGCTQSRDSKGGVDVFDQFLHCLRNSHRFVIILTPHPHPLDGADPESDGWESYAISQGLMEDIANRGGHGEYIVPIKLKDCPLPVKLQAVQTVIKCKEGQFSRGDFDVLVRELIQNA</sequence>
<dbReference type="InterPro" id="IPR011990">
    <property type="entry name" value="TPR-like_helical_dom_sf"/>
</dbReference>
<dbReference type="Proteomes" id="UP000694845">
    <property type="component" value="Unplaced"/>
</dbReference>
<dbReference type="SMART" id="SM00028">
    <property type="entry name" value="TPR"/>
    <property type="match status" value="3"/>
</dbReference>
<dbReference type="GeneID" id="110982567"/>
<dbReference type="InterPro" id="IPR000157">
    <property type="entry name" value="TIR_dom"/>
</dbReference>
<organism evidence="3 4">
    <name type="scientific">Acanthaster planci</name>
    <name type="common">Crown-of-thorns starfish</name>
    <dbReference type="NCBI Taxonomy" id="133434"/>
    <lineage>
        <taxon>Eukaryota</taxon>
        <taxon>Metazoa</taxon>
        <taxon>Echinodermata</taxon>
        <taxon>Eleutherozoa</taxon>
        <taxon>Asterozoa</taxon>
        <taxon>Asteroidea</taxon>
        <taxon>Valvatacea</taxon>
        <taxon>Valvatida</taxon>
        <taxon>Acanthasteridae</taxon>
        <taxon>Acanthaster</taxon>
    </lineage>
</organism>
<name>A0A8B7YTX6_ACAPL</name>
<evidence type="ECO:0000313" key="4">
    <source>
        <dbReference type="RefSeq" id="XP_022096753.1"/>
    </source>
</evidence>
<dbReference type="SUPFAM" id="SSF48452">
    <property type="entry name" value="TPR-like"/>
    <property type="match status" value="2"/>
</dbReference>
<dbReference type="PANTHER" id="PTHR16253">
    <property type="entry name" value="TETRATRICOPEPTIDE REPEAT PROTEIN 22"/>
    <property type="match status" value="1"/>
</dbReference>
<evidence type="ECO:0000259" key="2">
    <source>
        <dbReference type="PROSITE" id="PS50104"/>
    </source>
</evidence>
<feature type="repeat" description="TPR" evidence="1">
    <location>
        <begin position="440"/>
        <end position="473"/>
    </location>
</feature>
<dbReference type="PANTHER" id="PTHR16253:SF1">
    <property type="entry name" value="TIR DOMAIN-CONTAINING PROTEIN"/>
    <property type="match status" value="1"/>
</dbReference>
<dbReference type="Gene3D" id="3.40.50.10140">
    <property type="entry name" value="Toll/interleukin-1 receptor homology (TIR) domain"/>
    <property type="match status" value="1"/>
</dbReference>
<dbReference type="InterPro" id="IPR019734">
    <property type="entry name" value="TPR_rpt"/>
</dbReference>
<dbReference type="KEGG" id="aplc:110982567"/>
<dbReference type="PROSITE" id="PS50104">
    <property type="entry name" value="TIR"/>
    <property type="match status" value="1"/>
</dbReference>